<keyword evidence="4 8" id="KW-0884">PQQ biosynthesis</keyword>
<dbReference type="Pfam" id="PF04055">
    <property type="entry name" value="Radical_SAM"/>
    <property type="match status" value="1"/>
</dbReference>
<dbReference type="HAMAP" id="MF_00660">
    <property type="entry name" value="PqqE"/>
    <property type="match status" value="1"/>
</dbReference>
<evidence type="ECO:0000256" key="6">
    <source>
        <dbReference type="ARBA" id="ARBA00023004"/>
    </source>
</evidence>
<dbReference type="Gene3D" id="3.20.20.70">
    <property type="entry name" value="Aldolase class I"/>
    <property type="match status" value="1"/>
</dbReference>
<comment type="subunit">
    <text evidence="8">Interacts with PqqD. The interaction is necessary for activity of PqqE.</text>
</comment>
<dbReference type="CDD" id="cd01335">
    <property type="entry name" value="Radical_SAM"/>
    <property type="match status" value="1"/>
</dbReference>
<dbReference type="EC" id="1.21.98.4" evidence="8"/>
<dbReference type="InterPro" id="IPR000385">
    <property type="entry name" value="MoaA_NifB_PqqE_Fe-S-bd_CS"/>
</dbReference>
<evidence type="ECO:0000256" key="3">
    <source>
        <dbReference type="ARBA" id="ARBA00022723"/>
    </source>
</evidence>
<comment type="catalytic activity">
    <reaction evidence="8">
        <text>[PQQ precursor protein] + S-adenosyl-L-methionine = E-Y cross-linked-[PQQ precursor protein] + 5'-deoxyadenosine + L-methionine + H(+)</text>
        <dbReference type="Rhea" id="RHEA:56836"/>
        <dbReference type="Rhea" id="RHEA-COMP:14800"/>
        <dbReference type="Rhea" id="RHEA-COMP:14801"/>
        <dbReference type="ChEBI" id="CHEBI:15378"/>
        <dbReference type="ChEBI" id="CHEBI:17319"/>
        <dbReference type="ChEBI" id="CHEBI:57844"/>
        <dbReference type="ChEBI" id="CHEBI:59789"/>
        <dbReference type="ChEBI" id="CHEBI:141026"/>
        <dbReference type="ChEBI" id="CHEBI:141027"/>
        <dbReference type="EC" id="1.21.98.4"/>
    </reaction>
</comment>
<reference evidence="11" key="1">
    <citation type="journal article" date="2019" name="Int. J. Syst. Evol. Microbiol.">
        <title>The Global Catalogue of Microorganisms (GCM) 10K type strain sequencing project: providing services to taxonomists for standard genome sequencing and annotation.</title>
        <authorList>
            <consortium name="The Broad Institute Genomics Platform"/>
            <consortium name="The Broad Institute Genome Sequencing Center for Infectious Disease"/>
            <person name="Wu L."/>
            <person name="Ma J."/>
        </authorList>
    </citation>
    <scope>NUCLEOTIDE SEQUENCE [LARGE SCALE GENOMIC DNA]</scope>
    <source>
        <strain evidence="11">KCTC 42964</strain>
    </source>
</reference>
<dbReference type="InterPro" id="IPR023885">
    <property type="entry name" value="4Fe4S-binding_SPASM_dom"/>
</dbReference>
<dbReference type="SFLD" id="SFLDG01386">
    <property type="entry name" value="main_SPASM_domain-containing"/>
    <property type="match status" value="1"/>
</dbReference>
<keyword evidence="11" id="KW-1185">Reference proteome</keyword>
<dbReference type="InterPro" id="IPR007197">
    <property type="entry name" value="rSAM"/>
</dbReference>
<dbReference type="NCBIfam" id="TIGR02109">
    <property type="entry name" value="PQQ_syn_pqqE"/>
    <property type="match status" value="1"/>
</dbReference>
<name>A0ABV7KUS8_9PROT</name>
<dbReference type="InterPro" id="IPR058240">
    <property type="entry name" value="rSAM_sf"/>
</dbReference>
<evidence type="ECO:0000256" key="8">
    <source>
        <dbReference type="HAMAP-Rule" id="MF_00660"/>
    </source>
</evidence>
<dbReference type="EMBL" id="JBHRTR010000007">
    <property type="protein sequence ID" value="MFC3226093.1"/>
    <property type="molecule type" value="Genomic_DNA"/>
</dbReference>
<dbReference type="SFLD" id="SFLDF00280">
    <property type="entry name" value="coenzyme_PQQ_synthesis_protein"/>
    <property type="match status" value="1"/>
</dbReference>
<dbReference type="Pfam" id="PF13186">
    <property type="entry name" value="SPASM"/>
    <property type="match status" value="1"/>
</dbReference>
<comment type="similarity">
    <text evidence="8">Belongs to the radical SAM superfamily. PqqE family.</text>
</comment>
<protein>
    <recommendedName>
        <fullName evidence="8">PqqA peptide cyclase</fullName>
        <ecNumber evidence="8">1.21.98.4</ecNumber>
    </recommendedName>
    <alternativeName>
        <fullName evidence="8">Coenzyme PQQ synthesis protein E</fullName>
    </alternativeName>
</protein>
<dbReference type="SMART" id="SM00729">
    <property type="entry name" value="Elp3"/>
    <property type="match status" value="1"/>
</dbReference>
<keyword evidence="2 8" id="KW-0949">S-adenosyl-L-methionine</keyword>
<accession>A0ABV7KUS8</accession>
<dbReference type="InterPro" id="IPR017200">
    <property type="entry name" value="PqqE-like"/>
</dbReference>
<keyword evidence="6 8" id="KW-0408">Iron</keyword>
<feature type="binding site" evidence="8">
    <location>
        <position position="34"/>
    </location>
    <ligand>
        <name>[4Fe-4S] cluster</name>
        <dbReference type="ChEBI" id="CHEBI:49883"/>
        <note>4Fe-4S-S-AdoMet</note>
    </ligand>
</feature>
<proteinExistence type="inferred from homology"/>
<feature type="binding site" evidence="8">
    <location>
        <position position="41"/>
    </location>
    <ligand>
        <name>[4Fe-4S] cluster</name>
        <dbReference type="ChEBI" id="CHEBI:49883"/>
        <note>4Fe-4S-S-AdoMet</note>
    </ligand>
</feature>
<dbReference type="PIRSF" id="PIRSF037420">
    <property type="entry name" value="PQQ_syn_pqqE"/>
    <property type="match status" value="1"/>
</dbReference>
<evidence type="ECO:0000256" key="5">
    <source>
        <dbReference type="ARBA" id="ARBA00023002"/>
    </source>
</evidence>
<dbReference type="Proteomes" id="UP001595528">
    <property type="component" value="Unassembled WGS sequence"/>
</dbReference>
<dbReference type="InterPro" id="IPR013785">
    <property type="entry name" value="Aldolase_TIM"/>
</dbReference>
<dbReference type="PROSITE" id="PS01305">
    <property type="entry name" value="MOAA_NIFB_PQQE"/>
    <property type="match status" value="1"/>
</dbReference>
<gene>
    <name evidence="8 10" type="primary">pqqE</name>
    <name evidence="10" type="ORF">ACFOGJ_02570</name>
</gene>
<dbReference type="RefSeq" id="WP_379897878.1">
    <property type="nucleotide sequence ID" value="NZ_JBHRTR010000007.1"/>
</dbReference>
<dbReference type="InterPro" id="IPR011843">
    <property type="entry name" value="PQQ_synth_PqqE_bac"/>
</dbReference>
<keyword evidence="3 8" id="KW-0479">Metal-binding</keyword>
<dbReference type="CDD" id="cd21119">
    <property type="entry name" value="SPASM_PqqE"/>
    <property type="match status" value="1"/>
</dbReference>
<evidence type="ECO:0000313" key="11">
    <source>
        <dbReference type="Proteomes" id="UP001595528"/>
    </source>
</evidence>
<dbReference type="SFLD" id="SFLDS00029">
    <property type="entry name" value="Radical_SAM"/>
    <property type="match status" value="1"/>
</dbReference>
<comment type="function">
    <text evidence="8">Catalyzes the cross-linking of a glutamate residue and a tyrosine residue in the PqqA protein as part of the biosynthesis of pyrroloquinoline quinone (PQQ).</text>
</comment>
<keyword evidence="7 8" id="KW-0411">Iron-sulfur</keyword>
<feature type="binding site" evidence="8">
    <location>
        <position position="38"/>
    </location>
    <ligand>
        <name>[4Fe-4S] cluster</name>
        <dbReference type="ChEBI" id="CHEBI:49883"/>
        <note>4Fe-4S-S-AdoMet</note>
    </ligand>
</feature>
<keyword evidence="5 8" id="KW-0560">Oxidoreductase</keyword>
<keyword evidence="1 8" id="KW-0004">4Fe-4S</keyword>
<evidence type="ECO:0000256" key="2">
    <source>
        <dbReference type="ARBA" id="ARBA00022691"/>
    </source>
</evidence>
<dbReference type="InterPro" id="IPR006638">
    <property type="entry name" value="Elp3/MiaA/NifB-like_rSAM"/>
</dbReference>
<organism evidence="10 11">
    <name type="scientific">Marinibaculum pumilum</name>
    <dbReference type="NCBI Taxonomy" id="1766165"/>
    <lineage>
        <taxon>Bacteria</taxon>
        <taxon>Pseudomonadati</taxon>
        <taxon>Pseudomonadota</taxon>
        <taxon>Alphaproteobacteria</taxon>
        <taxon>Rhodospirillales</taxon>
        <taxon>Rhodospirillaceae</taxon>
        <taxon>Marinibaculum</taxon>
    </lineage>
</organism>
<feature type="domain" description="Radical SAM core" evidence="9">
    <location>
        <begin position="20"/>
        <end position="236"/>
    </location>
</feature>
<dbReference type="NCBIfam" id="TIGR04085">
    <property type="entry name" value="rSAM_more_4Fe4S"/>
    <property type="match status" value="1"/>
</dbReference>
<dbReference type="PANTHER" id="PTHR11228:SF7">
    <property type="entry name" value="PQQA PEPTIDE CYCLASE"/>
    <property type="match status" value="1"/>
</dbReference>
<dbReference type="SFLD" id="SFLDG01067">
    <property type="entry name" value="SPASM/twitch_domain_containing"/>
    <property type="match status" value="1"/>
</dbReference>
<dbReference type="PANTHER" id="PTHR11228">
    <property type="entry name" value="RADICAL SAM DOMAIN PROTEIN"/>
    <property type="match status" value="1"/>
</dbReference>
<comment type="cofactor">
    <cofactor evidence="8">
        <name>[4Fe-4S] cluster</name>
        <dbReference type="ChEBI" id="CHEBI:49883"/>
    </cofactor>
    <text evidence="8">Binds 1 [4Fe-4S] cluster. The cluster is coordinated with 3 cysteines and an exchangeable S-adenosyl-L-methionine.</text>
</comment>
<comment type="caution">
    <text evidence="10">The sequence shown here is derived from an EMBL/GenBank/DDBJ whole genome shotgun (WGS) entry which is preliminary data.</text>
</comment>
<evidence type="ECO:0000313" key="10">
    <source>
        <dbReference type="EMBL" id="MFC3226093.1"/>
    </source>
</evidence>
<dbReference type="InterPro" id="IPR050377">
    <property type="entry name" value="Radical_SAM_PqqE_MftC-like"/>
</dbReference>
<comment type="pathway">
    <text evidence="8">Cofactor biosynthesis; pyrroloquinoline quinone biosynthesis.</text>
</comment>
<evidence type="ECO:0000256" key="4">
    <source>
        <dbReference type="ARBA" id="ARBA00022905"/>
    </source>
</evidence>
<evidence type="ECO:0000259" key="9">
    <source>
        <dbReference type="PROSITE" id="PS51918"/>
    </source>
</evidence>
<evidence type="ECO:0000256" key="1">
    <source>
        <dbReference type="ARBA" id="ARBA00022485"/>
    </source>
</evidence>
<evidence type="ECO:0000256" key="7">
    <source>
        <dbReference type="ARBA" id="ARBA00023014"/>
    </source>
</evidence>
<dbReference type="PROSITE" id="PS51918">
    <property type="entry name" value="RADICAL_SAM"/>
    <property type="match status" value="1"/>
</dbReference>
<sequence>MPAAETATGRADSTAAERQIPPPWSLLMELSHRCPLRCPYCSNPETLVRRAAELTTADWLRVLDQAAGLGIHHIHFSGGEPLVRDDLEALVARAAGLGLYGNLITAGTLLDRDRLAALAGAGLDHVQISLQDTDAGSADLIAGLPGAFEAKLRAAALVREAGLPLTLNAVVHRRNIDRVAELIALAERLDAARIEIAHVQYYGWALRNIDALMPAIDQVERAMAVVEEARVRLKGRLTIDAVVPDYYARRPKPCLGGWGRHGMMVTPSGRVLPCHAAESIPGLQFPHVTANGLAEIWQSDPAFRRFRGTDWMEEPCRSCPAKEVDFGGCRCQAMAIAGRAEATDPACALSPHHGWLRQRAERAASGGDRPYAYRSFAGGKAGA</sequence>
<dbReference type="SUPFAM" id="SSF102114">
    <property type="entry name" value="Radical SAM enzymes"/>
    <property type="match status" value="1"/>
</dbReference>